<dbReference type="KEGG" id="vag:N646_2201"/>
<organism evidence="1 2">
    <name type="scientific">Vibrio alginolyticus (strain ATCC 17749 / DSM 2171 / NBRC 15630 / NCIMB 1903 / NCTC 12160 / XII-53)</name>
    <dbReference type="NCBI Taxonomy" id="1219076"/>
    <lineage>
        <taxon>Bacteria</taxon>
        <taxon>Pseudomonadati</taxon>
        <taxon>Pseudomonadota</taxon>
        <taxon>Gammaproteobacteria</taxon>
        <taxon>Vibrionales</taxon>
        <taxon>Vibrionaceae</taxon>
        <taxon>Vibrio</taxon>
    </lineage>
</organism>
<evidence type="ECO:0000313" key="1">
    <source>
        <dbReference type="EMBL" id="AGV18015.1"/>
    </source>
</evidence>
<dbReference type="Proteomes" id="UP000016714">
    <property type="component" value="Chromosome 1"/>
</dbReference>
<evidence type="ECO:0000313" key="2">
    <source>
        <dbReference type="Proteomes" id="UP000016714"/>
    </source>
</evidence>
<proteinExistence type="predicted"/>
<name>A0A2I3CD75_VIBAX</name>
<gene>
    <name evidence="1" type="ORF">N646_2201</name>
</gene>
<dbReference type="AlphaFoldDB" id="A0A2I3CD75"/>
<sequence>MKQKLHQVSYSPKTGAILATFVALLKSQSRQKLPFRKNTADNAVKIH</sequence>
<dbReference type="EMBL" id="CP006718">
    <property type="protein sequence ID" value="AGV18015.1"/>
    <property type="molecule type" value="Genomic_DNA"/>
</dbReference>
<dbReference type="HOGENOM" id="CLU_3174555_0_0_6"/>
<accession>A0A2I3CD75</accession>
<protein>
    <submittedName>
        <fullName evidence="1">Uncharacterized protein</fullName>
    </submittedName>
</protein>
<reference evidence="1 2" key="1">
    <citation type="journal article" date="2015" name="Genome Announc.">
        <title>Complete genome sequence of Vibrio alginolyticus ATCC 17749.</title>
        <authorList>
            <person name="Liu X.F."/>
            <person name="Cao Y."/>
            <person name="Zhang H.L."/>
            <person name="Chen Y.J."/>
            <person name="Hu C.J."/>
        </authorList>
    </citation>
    <scope>NUCLEOTIDE SEQUENCE [LARGE SCALE GENOMIC DNA]</scope>
    <source>
        <strain evidence="2">ATCC 17749 / DSM 2171 / NBRC 15630 / NCIMB 1903 / NCTC 12160 / XII-53</strain>
    </source>
</reference>